<dbReference type="SUPFAM" id="SSF46626">
    <property type="entry name" value="Cytochrome c"/>
    <property type="match status" value="1"/>
</dbReference>
<proteinExistence type="predicted"/>
<dbReference type="InterPro" id="IPR028994">
    <property type="entry name" value="Integrin_alpha_N"/>
</dbReference>
<dbReference type="InterPro" id="IPR013517">
    <property type="entry name" value="FG-GAP"/>
</dbReference>
<evidence type="ECO:0000256" key="2">
    <source>
        <dbReference type="ARBA" id="ARBA00022723"/>
    </source>
</evidence>
<keyword evidence="4 5" id="KW-0408">Iron</keyword>
<dbReference type="SUPFAM" id="SSF69318">
    <property type="entry name" value="Integrin alpha N-terminal domain"/>
    <property type="match status" value="1"/>
</dbReference>
<evidence type="ECO:0000313" key="10">
    <source>
        <dbReference type="Proteomes" id="UP000005824"/>
    </source>
</evidence>
<dbReference type="InterPro" id="IPR011041">
    <property type="entry name" value="Quinoprot_gluc/sorb_DH_b-prop"/>
</dbReference>
<protein>
    <submittedName>
        <fullName evidence="9">Membrane-bound dehydrogenase domain protein</fullName>
    </submittedName>
</protein>
<evidence type="ECO:0000256" key="7">
    <source>
        <dbReference type="SAM" id="SignalP"/>
    </source>
</evidence>
<keyword evidence="3 7" id="KW-0732">Signal</keyword>
<dbReference type="InParanoid" id="B4CVX2"/>
<dbReference type="Proteomes" id="UP000005824">
    <property type="component" value="Unassembled WGS sequence"/>
</dbReference>
<reference evidence="9 10" key="1">
    <citation type="journal article" date="2011" name="J. Bacteriol.">
        <title>Genome sequence of Chthoniobacter flavus Ellin428, an aerobic heterotrophic soil bacterium.</title>
        <authorList>
            <person name="Kant R."/>
            <person name="van Passel M.W."/>
            <person name="Palva A."/>
            <person name="Lucas S."/>
            <person name="Lapidus A."/>
            <person name="Glavina Del Rio T."/>
            <person name="Dalin E."/>
            <person name="Tice H."/>
            <person name="Bruce D."/>
            <person name="Goodwin L."/>
            <person name="Pitluck S."/>
            <person name="Larimer F.W."/>
            <person name="Land M.L."/>
            <person name="Hauser L."/>
            <person name="Sangwan P."/>
            <person name="de Vos W.M."/>
            <person name="Janssen P.H."/>
            <person name="Smidt H."/>
        </authorList>
    </citation>
    <scope>NUCLEOTIDE SEQUENCE [LARGE SCALE GENOMIC DNA]</scope>
    <source>
        <strain evidence="9 10">Ellin428</strain>
    </source>
</reference>
<dbReference type="RefSeq" id="WP_006978136.1">
    <property type="nucleotide sequence ID" value="NZ_ABVL01000002.1"/>
</dbReference>
<dbReference type="STRING" id="497964.CfE428DRAFT_0809"/>
<dbReference type="PANTHER" id="PTHR33546">
    <property type="entry name" value="LARGE, MULTIFUNCTIONAL SECRETED PROTEIN-RELATED"/>
    <property type="match status" value="1"/>
</dbReference>
<dbReference type="Pfam" id="PF13517">
    <property type="entry name" value="FG-GAP_3"/>
    <property type="match status" value="2"/>
</dbReference>
<dbReference type="EMBL" id="ABVL01000002">
    <property type="protein sequence ID" value="EDY21564.1"/>
    <property type="molecule type" value="Genomic_DNA"/>
</dbReference>
<dbReference type="InterPro" id="IPR055557">
    <property type="entry name" value="DUF7133"/>
</dbReference>
<dbReference type="InterPro" id="IPR013428">
    <property type="entry name" value="Membrane-bound_put_N"/>
</dbReference>
<keyword evidence="10" id="KW-1185">Reference proteome</keyword>
<dbReference type="eggNOG" id="COG2010">
    <property type="taxonomic scope" value="Bacteria"/>
</dbReference>
<dbReference type="PROSITE" id="PS51007">
    <property type="entry name" value="CYTC"/>
    <property type="match status" value="1"/>
</dbReference>
<accession>B4CVX2</accession>
<evidence type="ECO:0000259" key="8">
    <source>
        <dbReference type="PROSITE" id="PS51007"/>
    </source>
</evidence>
<dbReference type="SUPFAM" id="SSF50952">
    <property type="entry name" value="Soluble quinoprotein glucose dehydrogenase"/>
    <property type="match status" value="1"/>
</dbReference>
<dbReference type="GO" id="GO:0020037">
    <property type="term" value="F:heme binding"/>
    <property type="evidence" value="ECO:0007669"/>
    <property type="project" value="InterPro"/>
</dbReference>
<feature type="compositionally biased region" description="Basic and acidic residues" evidence="6">
    <location>
        <begin position="709"/>
        <end position="722"/>
    </location>
</feature>
<evidence type="ECO:0000256" key="5">
    <source>
        <dbReference type="PROSITE-ProRule" id="PRU00433"/>
    </source>
</evidence>
<dbReference type="GO" id="GO:0046872">
    <property type="term" value="F:metal ion binding"/>
    <property type="evidence" value="ECO:0007669"/>
    <property type="project" value="UniProtKB-KW"/>
</dbReference>
<name>B4CVX2_9BACT</name>
<evidence type="ECO:0000256" key="3">
    <source>
        <dbReference type="ARBA" id="ARBA00022729"/>
    </source>
</evidence>
<dbReference type="Gene3D" id="2.130.10.130">
    <property type="entry name" value="Integrin alpha, N-terminal"/>
    <property type="match status" value="3"/>
</dbReference>
<organism evidence="9 10">
    <name type="scientific">Chthoniobacter flavus Ellin428</name>
    <dbReference type="NCBI Taxonomy" id="497964"/>
    <lineage>
        <taxon>Bacteria</taxon>
        <taxon>Pseudomonadati</taxon>
        <taxon>Verrucomicrobiota</taxon>
        <taxon>Spartobacteria</taxon>
        <taxon>Chthoniobacterales</taxon>
        <taxon>Chthoniobacteraceae</taxon>
        <taxon>Chthoniobacter</taxon>
    </lineage>
</organism>
<dbReference type="Gene3D" id="1.25.10.10">
    <property type="entry name" value="Leucine-rich Repeat Variant"/>
    <property type="match status" value="1"/>
</dbReference>
<dbReference type="NCBIfam" id="TIGR02604">
    <property type="entry name" value="Piru_Ver_Nterm"/>
    <property type="match status" value="1"/>
</dbReference>
<dbReference type="PANTHER" id="PTHR33546:SF1">
    <property type="entry name" value="LARGE, MULTIFUNCTIONAL SECRETED PROTEIN"/>
    <property type="match status" value="1"/>
</dbReference>
<keyword evidence="2 5" id="KW-0479">Metal-binding</keyword>
<feature type="chain" id="PRO_5002802382" evidence="7">
    <location>
        <begin position="21"/>
        <end position="1656"/>
    </location>
</feature>
<dbReference type="InterPro" id="IPR036909">
    <property type="entry name" value="Cyt_c-like_dom_sf"/>
</dbReference>
<dbReference type="InterPro" id="IPR009056">
    <property type="entry name" value="Cyt_c-like_dom"/>
</dbReference>
<evidence type="ECO:0000256" key="4">
    <source>
        <dbReference type="ARBA" id="ARBA00023004"/>
    </source>
</evidence>
<feature type="signal peptide" evidence="7">
    <location>
        <begin position="1"/>
        <end position="20"/>
    </location>
</feature>
<feature type="region of interest" description="Disordered" evidence="6">
    <location>
        <begin position="704"/>
        <end position="724"/>
    </location>
</feature>
<dbReference type="InterPro" id="IPR013427">
    <property type="entry name" value="Haem-bd_dom_put"/>
</dbReference>
<dbReference type="Gene3D" id="1.10.760.10">
    <property type="entry name" value="Cytochrome c-like domain"/>
    <property type="match status" value="1"/>
</dbReference>
<comment type="caution">
    <text evidence="9">The sequence shown here is derived from an EMBL/GenBank/DDBJ whole genome shotgun (WGS) entry which is preliminary data.</text>
</comment>
<gene>
    <name evidence="9" type="ORF">CfE428DRAFT_0809</name>
</gene>
<dbReference type="NCBIfam" id="TIGR02603">
    <property type="entry name" value="CxxCH_TIGR02603"/>
    <property type="match status" value="1"/>
</dbReference>
<evidence type="ECO:0000256" key="1">
    <source>
        <dbReference type="ARBA" id="ARBA00022617"/>
    </source>
</evidence>
<dbReference type="Pfam" id="PF23500">
    <property type="entry name" value="DUF7133"/>
    <property type="match status" value="1"/>
</dbReference>
<dbReference type="Pfam" id="PF01839">
    <property type="entry name" value="FG-GAP"/>
    <property type="match status" value="1"/>
</dbReference>
<dbReference type="GO" id="GO:0009055">
    <property type="term" value="F:electron transfer activity"/>
    <property type="evidence" value="ECO:0007669"/>
    <property type="project" value="InterPro"/>
</dbReference>
<feature type="domain" description="Cytochrome c" evidence="8">
    <location>
        <begin position="1510"/>
        <end position="1642"/>
    </location>
</feature>
<dbReference type="eggNOG" id="COG2133">
    <property type="taxonomic scope" value="Bacteria"/>
</dbReference>
<evidence type="ECO:0000256" key="6">
    <source>
        <dbReference type="SAM" id="MobiDB-lite"/>
    </source>
</evidence>
<sequence precursor="true">MKAFPCALAILGLFASVAVAADPVLHTFKKHQLDNHFWCEGAAFGDFNRDGKMDIVSGPYWYEGPDFKVRHEFYPAAQTFKRTDADGKEETIPGFEGGLGTKNVYSDNFFAFVYDFNGDGWPDILIYGFPGKDASWYENPQGKEGPWKKHTIFETVDNESPTFADIDGDGKPEIICNSGGYFGYAKADWSDPTKPWTFHPISPKGNWGRFTHGLGVGDVNGDGKMDIIEAGGWWEQPASLAGDPVWKHHAVNFGPGAQFYVYDVNGDGLPDIVGSTAAHGYGLAWWEQVRNNGEISFRKHLIMGEKPEENRYGVHFSQLHALEVADIDGDGLKDIVVGKRFWAHGNHGDPEPNAPAVLYWFQLVRHGKDVDFVPHLIDDDSGVGTQVVVGDVNGDGLPDIVVGNKKGTFVHLQEKKSVSAEEYEKAQPKANPAFVENVSVARAPAPAPAKVTASSNAAMPQGELPLGKDGKPLNTDFETGTLKDWTATGEAFNYQPIKGEIDQHRINGNGKHASPQGDYWIGGYEKLLDKPHGTLTSVPFKVTHSWAAFRLGGGNLPGTRVELVKAETNEVFFTARGQDSETMLPVVVDLQSLKDKEIFIRIVDEESGGWGHVNFDDFRFYKEKPDFGNYAALVNATTEAPGLPKDIYKFAGLPPEQAPKEMTLPPGFKATLFAGEPDVMQPIAFAIDDRGRIWVAEGYTYPRRIGTPPKDDHAPGTDRTKPTETQLKDIFGGHDRILCFEDTNGDGKFDKRTVFAEGLNLVSGLEVGFGGVWVGASPYFMYIPLQDGDTPKAAGPPQILLDGWGYGDTHETLNTFNWGPDGWLYGCHGVFTQSVVGKPGTEENDRTRINAGVWRYHPVRHQFEVFAEGTSNPWGIDFNQYGHCITEACVIPHLWNLFPGGHFMRQAGQHFNPNLYDDIKTIADHVHYASKTPHAGNGKSDAAGGGHAHAGMMVYQGGSWPEKYYGQTFMNNIHGARINEDTLEKSGSGYIGHHAPDFILFNDSWSQIVNLQYDQDGSCFMIDWYDKQQCHNANPDVHDRSNGRIFKITYGDTKTTKVDMKKKTDDELVMALLDDHEWMSRHARRILEERAAAGKLTPAARQKLRDLLGLDGKMLVMKLKGGYHGVSSTEGQLRLLWALHVVDGLKDEDTLKLLKSEDQYVRSWAIQLACEKGQPSDKIVQAFGDLAHKDPSPIVRLSLDGAAQRIAPAQRWDIVAAIHQHGEDAGDHNLPLMAWYALEPMATADLHRALEIGVESKLPRTLEFTARRIATIGTPEALGALAELLPKLDEESRQLAVLNGITAALKGQRTVPLPAGWPAVEAKFSQSKNTEVRGLTDALSLTFGSTRALDATRKIVVNPSASESDRHRALDALLGVKDKELPPVLFELLKDEALRAPAIRGLAAYADPKTPEALLGIYPNLPVAEKRDILLTLVSRATFAKALLTAIADNRLSARDISADIARQIRGLNQPDLTQELEKVWGTSRETPADKLAAQAKYKALIENKNLPAPDPGHGRTIFTQTCGVCHTLFGSGGKIGPDLTGSNRADLDYLLHNIIDPNAEIPNAYRTTVMELKDGRTLVGIANQQDPKVVSIVMPNESLTIPRDEIKSINTLETSMMPEGLLTPWSDHDIRDLVSYLRSPTQVPLPPGPSAQLTK</sequence>
<dbReference type="InterPro" id="IPR011989">
    <property type="entry name" value="ARM-like"/>
</dbReference>
<evidence type="ECO:0000313" key="9">
    <source>
        <dbReference type="EMBL" id="EDY21564.1"/>
    </source>
</evidence>
<keyword evidence="1 5" id="KW-0349">Heme</keyword>
<dbReference type="eggNOG" id="COG1413">
    <property type="taxonomic scope" value="Bacteria"/>
</dbReference>